<feature type="chain" id="PRO_5036907351" evidence="3">
    <location>
        <begin position="26"/>
        <end position="523"/>
    </location>
</feature>
<dbReference type="InterPro" id="IPR012854">
    <property type="entry name" value="Cu_amine_oxidase-like_N"/>
</dbReference>
<gene>
    <name evidence="5" type="ORF">JFN88_00790</name>
</gene>
<dbReference type="Gene3D" id="3.30.457.10">
    <property type="entry name" value="Copper amine oxidase-like, N-terminal domain"/>
    <property type="match status" value="1"/>
</dbReference>
<keyword evidence="6" id="KW-1185">Reference proteome</keyword>
<comment type="caution">
    <text evidence="5">The sequence shown here is derived from an EMBL/GenBank/DDBJ whole genome shotgun (WGS) entry which is preliminary data.</text>
</comment>
<dbReference type="Pfam" id="PF01436">
    <property type="entry name" value="NHL"/>
    <property type="match status" value="3"/>
</dbReference>
<dbReference type="PANTHER" id="PTHR46388:SF2">
    <property type="entry name" value="NHL REPEAT-CONTAINING PROTEIN 2"/>
    <property type="match status" value="1"/>
</dbReference>
<dbReference type="Gene3D" id="2.120.10.30">
    <property type="entry name" value="TolB, C-terminal domain"/>
    <property type="match status" value="4"/>
</dbReference>
<name>A0A934J3U2_9BACL</name>
<dbReference type="InterPro" id="IPR036582">
    <property type="entry name" value="Mao_N_sf"/>
</dbReference>
<evidence type="ECO:0000256" key="3">
    <source>
        <dbReference type="SAM" id="SignalP"/>
    </source>
</evidence>
<keyword evidence="3" id="KW-0732">Signal</keyword>
<dbReference type="PROSITE" id="PS51125">
    <property type="entry name" value="NHL"/>
    <property type="match status" value="1"/>
</dbReference>
<organism evidence="5 6">
    <name type="scientific">Paenibacillus roseus</name>
    <dbReference type="NCBI Taxonomy" id="2798579"/>
    <lineage>
        <taxon>Bacteria</taxon>
        <taxon>Bacillati</taxon>
        <taxon>Bacillota</taxon>
        <taxon>Bacilli</taxon>
        <taxon>Bacillales</taxon>
        <taxon>Paenibacillaceae</taxon>
        <taxon>Paenibacillus</taxon>
    </lineage>
</organism>
<feature type="signal peptide" evidence="3">
    <location>
        <begin position="1"/>
        <end position="25"/>
    </location>
</feature>
<evidence type="ECO:0000256" key="2">
    <source>
        <dbReference type="PROSITE-ProRule" id="PRU00504"/>
    </source>
</evidence>
<evidence type="ECO:0000259" key="4">
    <source>
        <dbReference type="Pfam" id="PF07833"/>
    </source>
</evidence>
<dbReference type="InterPro" id="IPR001258">
    <property type="entry name" value="NHL_repeat"/>
</dbReference>
<dbReference type="Pfam" id="PF07833">
    <property type="entry name" value="Cu_amine_oxidN1"/>
    <property type="match status" value="1"/>
</dbReference>
<dbReference type="SUPFAM" id="SSF101898">
    <property type="entry name" value="NHL repeat"/>
    <property type="match status" value="1"/>
</dbReference>
<dbReference type="Proteomes" id="UP000640274">
    <property type="component" value="Unassembled WGS sequence"/>
</dbReference>
<reference evidence="5" key="1">
    <citation type="submission" date="2020-12" db="EMBL/GenBank/DDBJ databases">
        <authorList>
            <person name="Huq M.A."/>
        </authorList>
    </citation>
    <scope>NUCLEOTIDE SEQUENCE</scope>
    <source>
        <strain evidence="5">MAHUQ-46</strain>
    </source>
</reference>
<keyword evidence="1" id="KW-0677">Repeat</keyword>
<sequence length="523" mass="54616">MKKLWKTGIVTALAALLAVPGAVYAQSGKDQILTLAPLYEVRVLAGTGELNYRDGDAAKSAFRGPAALAFAKGELLIADTGNQRIRSFAGGKVATRAGSDLGEDGHGMLIGALNDGAGMAAFFQSPGGLRVQADGTVIVADTDNHAIRSIAPGGKVTTIAGNGLIGLADGKGSKAEFYSPLDVAVASDGVIYVADTLNHAIRKIADGKVSTLNAVSRRPVEYFPGIADMAGDYADGPIASAKFNEPSALALDAKGNLYVSDTGNHRIRYIDFDKGVVTTVAGSSKVVYGANQMYAEGGFADGAAAVAQFRAPRGLAVAPDGGLLIADSLNHAIRYLKDGQVTTIAGTPEESGRLNGVAGHASLNRPTGVALLGDGSFAISDLGNNLVRIVAPYKPPAGLKAAKTIQLLHNQELIQTDAAPVIRQGTTFVPLRVISEKLGYEVKYAQRQATVSKNGVVYTLKQDSALITKLAAGKTETIRLNSPVFASGNRLFLPVRFFAEEAGLDVQWLKELNSVLLRDVIFK</sequence>
<dbReference type="InterPro" id="IPR011042">
    <property type="entry name" value="6-blade_b-propeller_TolB-like"/>
</dbReference>
<feature type="domain" description="Copper amine oxidase-like N-terminal" evidence="4">
    <location>
        <begin position="410"/>
        <end position="515"/>
    </location>
</feature>
<dbReference type="EMBL" id="JAELUP010000001">
    <property type="protein sequence ID" value="MBJ6359863.1"/>
    <property type="molecule type" value="Genomic_DNA"/>
</dbReference>
<dbReference type="SUPFAM" id="SSF55383">
    <property type="entry name" value="Copper amine oxidase, domain N"/>
    <property type="match status" value="1"/>
</dbReference>
<evidence type="ECO:0000313" key="5">
    <source>
        <dbReference type="EMBL" id="MBJ6359863.1"/>
    </source>
</evidence>
<dbReference type="RefSeq" id="WP_199017382.1">
    <property type="nucleotide sequence ID" value="NZ_JAELUP010000001.1"/>
</dbReference>
<dbReference type="AlphaFoldDB" id="A0A934J3U2"/>
<feature type="repeat" description="NHL" evidence="2">
    <location>
        <begin position="243"/>
        <end position="273"/>
    </location>
</feature>
<protein>
    <submittedName>
        <fullName evidence="5">Copper amine oxidase</fullName>
    </submittedName>
</protein>
<dbReference type="PANTHER" id="PTHR46388">
    <property type="entry name" value="NHL REPEAT-CONTAINING PROTEIN 2"/>
    <property type="match status" value="1"/>
</dbReference>
<evidence type="ECO:0000313" key="6">
    <source>
        <dbReference type="Proteomes" id="UP000640274"/>
    </source>
</evidence>
<accession>A0A934J3U2</accession>
<proteinExistence type="predicted"/>
<evidence type="ECO:0000256" key="1">
    <source>
        <dbReference type="ARBA" id="ARBA00022737"/>
    </source>
</evidence>